<dbReference type="EMBL" id="BMRG01000009">
    <property type="protein sequence ID" value="GGP66170.1"/>
    <property type="molecule type" value="Genomic_DNA"/>
</dbReference>
<evidence type="ECO:0000259" key="1">
    <source>
        <dbReference type="SMART" id="SM00833"/>
    </source>
</evidence>
<feature type="domain" description="CobW C-terminal" evidence="1">
    <location>
        <begin position="212"/>
        <end position="312"/>
    </location>
</feature>
<dbReference type="PANTHER" id="PTHR43603">
    <property type="entry name" value="COBW DOMAIN-CONTAINING PROTEIN DDB_G0274527"/>
    <property type="match status" value="1"/>
</dbReference>
<dbReference type="SUPFAM" id="SSF90002">
    <property type="entry name" value="Hypothetical protein YjiA, C-terminal domain"/>
    <property type="match status" value="1"/>
</dbReference>
<evidence type="ECO:0000313" key="3">
    <source>
        <dbReference type="Proteomes" id="UP000639606"/>
    </source>
</evidence>
<dbReference type="AlphaFoldDB" id="A0A918ASQ9"/>
<dbReference type="Pfam" id="PF07683">
    <property type="entry name" value="CobW_C"/>
    <property type="match status" value="1"/>
</dbReference>
<comment type="caution">
    <text evidence="2">The sequence shown here is derived from an EMBL/GenBank/DDBJ whole genome shotgun (WGS) entry which is preliminary data.</text>
</comment>
<sequence>MGEHSVAEEVWRALPGSVLVSHDLSELSDGVVRRWVDGVPTELRLEHGCVSCAMRSDLLPLLRRLRGPVVVHLDPALEPEAVCLALEGEPVRVEAVITVVDRATWFADATGGDLMAERGLSAAPGDARTVAQLVVGQAEFADALVLTGPTGDERVSAVLERLNPLAPRCELSVLDVDALLASIPPGSRRGEVDDTFDALVRGEVPGEPAHGVHLVRFTARRAFHPVRLRRVLAALSGGVVRMRGRVWLAGRDDSVLWLEGAGRAVRIGDVGPWPAAVGGSSGADGHGRAQDLVVVAYRGTGEVIEAALSEALLTDEERWLAAELTFADPFPGARETLG</sequence>
<dbReference type="InterPro" id="IPR011629">
    <property type="entry name" value="CobW-like_C"/>
</dbReference>
<reference evidence="2" key="2">
    <citation type="submission" date="2020-09" db="EMBL/GenBank/DDBJ databases">
        <authorList>
            <person name="Sun Q."/>
            <person name="Ohkuma M."/>
        </authorList>
    </citation>
    <scope>NUCLEOTIDE SEQUENCE</scope>
    <source>
        <strain evidence="2">JCM 3313</strain>
    </source>
</reference>
<proteinExistence type="predicted"/>
<reference evidence="2" key="1">
    <citation type="journal article" date="2014" name="Int. J. Syst. Evol. Microbiol.">
        <title>Complete genome sequence of Corynebacterium casei LMG S-19264T (=DSM 44701T), isolated from a smear-ripened cheese.</title>
        <authorList>
            <consortium name="US DOE Joint Genome Institute (JGI-PGF)"/>
            <person name="Walter F."/>
            <person name="Albersmeier A."/>
            <person name="Kalinowski J."/>
            <person name="Ruckert C."/>
        </authorList>
    </citation>
    <scope>NUCLEOTIDE SEQUENCE</scope>
    <source>
        <strain evidence="2">JCM 3313</strain>
    </source>
</reference>
<organism evidence="2 3">
    <name type="scientific">Saccharothrix coeruleofusca</name>
    <dbReference type="NCBI Taxonomy" id="33919"/>
    <lineage>
        <taxon>Bacteria</taxon>
        <taxon>Bacillati</taxon>
        <taxon>Actinomycetota</taxon>
        <taxon>Actinomycetes</taxon>
        <taxon>Pseudonocardiales</taxon>
        <taxon>Pseudonocardiaceae</taxon>
        <taxon>Saccharothrix</taxon>
    </lineage>
</organism>
<dbReference type="Gene3D" id="3.40.50.300">
    <property type="entry name" value="P-loop containing nucleotide triphosphate hydrolases"/>
    <property type="match status" value="1"/>
</dbReference>
<dbReference type="InterPro" id="IPR051927">
    <property type="entry name" value="Zn_Chap_cDPG_Synth"/>
</dbReference>
<dbReference type="SMART" id="SM00833">
    <property type="entry name" value="CobW_C"/>
    <property type="match status" value="1"/>
</dbReference>
<keyword evidence="3" id="KW-1185">Reference proteome</keyword>
<gene>
    <name evidence="2" type="ORF">GCM10010185_43470</name>
</gene>
<protein>
    <recommendedName>
        <fullName evidence="1">CobW C-terminal domain-containing protein</fullName>
    </recommendedName>
</protein>
<dbReference type="Proteomes" id="UP000639606">
    <property type="component" value="Unassembled WGS sequence"/>
</dbReference>
<dbReference type="PANTHER" id="PTHR43603:SF1">
    <property type="entry name" value="ZINC-REGULATED GTPASE METALLOPROTEIN ACTIVATOR 1"/>
    <property type="match status" value="1"/>
</dbReference>
<evidence type="ECO:0000313" key="2">
    <source>
        <dbReference type="EMBL" id="GGP66170.1"/>
    </source>
</evidence>
<accession>A0A918ASQ9</accession>
<name>A0A918ASQ9_9PSEU</name>
<dbReference type="InterPro" id="IPR027417">
    <property type="entry name" value="P-loop_NTPase"/>
</dbReference>